<keyword evidence="2" id="KW-0813">Transport</keyword>
<evidence type="ECO:0000256" key="3">
    <source>
        <dbReference type="ARBA" id="ARBA00022741"/>
    </source>
</evidence>
<dbReference type="RefSeq" id="WP_344891118.1">
    <property type="nucleotide sequence ID" value="NZ_BAAAZP010000173.1"/>
</dbReference>
<protein>
    <submittedName>
        <fullName evidence="6">ABC transporter ATP-binding protein</fullName>
    </submittedName>
</protein>
<comment type="similarity">
    <text evidence="1">Belongs to the ABC transporter superfamily.</text>
</comment>
<reference evidence="7" key="1">
    <citation type="journal article" date="2019" name="Int. J. Syst. Evol. Microbiol.">
        <title>The Global Catalogue of Microorganisms (GCM) 10K type strain sequencing project: providing services to taxonomists for standard genome sequencing and annotation.</title>
        <authorList>
            <consortium name="The Broad Institute Genomics Platform"/>
            <consortium name="The Broad Institute Genome Sequencing Center for Infectious Disease"/>
            <person name="Wu L."/>
            <person name="Ma J."/>
        </authorList>
    </citation>
    <scope>NUCLEOTIDE SEQUENCE [LARGE SCALE GENOMIC DNA]</scope>
    <source>
        <strain evidence="7">JCM 16904</strain>
    </source>
</reference>
<evidence type="ECO:0000313" key="6">
    <source>
        <dbReference type="EMBL" id="GAA3703508.1"/>
    </source>
</evidence>
<dbReference type="Proteomes" id="UP001500902">
    <property type="component" value="Unassembled WGS sequence"/>
</dbReference>
<keyword evidence="4 6" id="KW-0067">ATP-binding</keyword>
<sequence>MNPVLRARGLGKRYGKRWALRDCTIDVPSGHVVGLVGANGAGKTTLLKLACGQLAPTAGDISVFGGPPAGGPGQLAKVGFVAQDTPLYTGLSVADHLRLGARLNPGWDGALARERVDRLGLDLTRRAGRLSGGQRAQLALTLGLAKRPELLVLDEPVAALDPLARREFLQGLMEAVAEHELSVLLSSHLISDLERTCDYLIVLADSRVRVAGEVDDLLATHHRITGPRRDQHRLPSDQRVVSARHTGRQSTFVIRTDAPIHDPAWTVSPLTLEDLVLAYLGEPGQADHRPVLEVVR</sequence>
<feature type="domain" description="ABC transporter" evidence="5">
    <location>
        <begin position="5"/>
        <end position="230"/>
    </location>
</feature>
<keyword evidence="3" id="KW-0547">Nucleotide-binding</keyword>
<dbReference type="Pfam" id="PF00005">
    <property type="entry name" value="ABC_tran"/>
    <property type="match status" value="1"/>
</dbReference>
<name>A0ABP7DEZ3_9ACTN</name>
<gene>
    <name evidence="6" type="ORF">GCM10022224_081570</name>
</gene>
<organism evidence="6 7">
    <name type="scientific">Nonomuraea antimicrobica</name>
    <dbReference type="NCBI Taxonomy" id="561173"/>
    <lineage>
        <taxon>Bacteria</taxon>
        <taxon>Bacillati</taxon>
        <taxon>Actinomycetota</taxon>
        <taxon>Actinomycetes</taxon>
        <taxon>Streptosporangiales</taxon>
        <taxon>Streptosporangiaceae</taxon>
        <taxon>Nonomuraea</taxon>
    </lineage>
</organism>
<dbReference type="InterPro" id="IPR003593">
    <property type="entry name" value="AAA+_ATPase"/>
</dbReference>
<dbReference type="InterPro" id="IPR003439">
    <property type="entry name" value="ABC_transporter-like_ATP-bd"/>
</dbReference>
<comment type="caution">
    <text evidence="6">The sequence shown here is derived from an EMBL/GenBank/DDBJ whole genome shotgun (WGS) entry which is preliminary data.</text>
</comment>
<accession>A0ABP7DEZ3</accession>
<dbReference type="InterPro" id="IPR027417">
    <property type="entry name" value="P-loop_NTPase"/>
</dbReference>
<evidence type="ECO:0000259" key="5">
    <source>
        <dbReference type="PROSITE" id="PS50893"/>
    </source>
</evidence>
<dbReference type="SUPFAM" id="SSF52540">
    <property type="entry name" value="P-loop containing nucleoside triphosphate hydrolases"/>
    <property type="match status" value="1"/>
</dbReference>
<evidence type="ECO:0000256" key="4">
    <source>
        <dbReference type="ARBA" id="ARBA00022840"/>
    </source>
</evidence>
<dbReference type="Gene3D" id="3.40.50.300">
    <property type="entry name" value="P-loop containing nucleotide triphosphate hydrolases"/>
    <property type="match status" value="1"/>
</dbReference>
<dbReference type="PROSITE" id="PS50893">
    <property type="entry name" value="ABC_TRANSPORTER_2"/>
    <property type="match status" value="1"/>
</dbReference>
<dbReference type="PANTHER" id="PTHR43335">
    <property type="entry name" value="ABC TRANSPORTER, ATP-BINDING PROTEIN"/>
    <property type="match status" value="1"/>
</dbReference>
<dbReference type="SMART" id="SM00382">
    <property type="entry name" value="AAA"/>
    <property type="match status" value="1"/>
</dbReference>
<dbReference type="GO" id="GO:0005524">
    <property type="term" value="F:ATP binding"/>
    <property type="evidence" value="ECO:0007669"/>
    <property type="project" value="UniProtKB-KW"/>
</dbReference>
<dbReference type="EMBL" id="BAAAZP010000173">
    <property type="protein sequence ID" value="GAA3703508.1"/>
    <property type="molecule type" value="Genomic_DNA"/>
</dbReference>
<evidence type="ECO:0000256" key="2">
    <source>
        <dbReference type="ARBA" id="ARBA00022448"/>
    </source>
</evidence>
<dbReference type="PANTHER" id="PTHR43335:SF4">
    <property type="entry name" value="ABC TRANSPORTER, ATP-BINDING PROTEIN"/>
    <property type="match status" value="1"/>
</dbReference>
<dbReference type="CDD" id="cd03230">
    <property type="entry name" value="ABC_DR_subfamily_A"/>
    <property type="match status" value="1"/>
</dbReference>
<keyword evidence="7" id="KW-1185">Reference proteome</keyword>
<evidence type="ECO:0000313" key="7">
    <source>
        <dbReference type="Proteomes" id="UP001500902"/>
    </source>
</evidence>
<evidence type="ECO:0000256" key="1">
    <source>
        <dbReference type="ARBA" id="ARBA00005417"/>
    </source>
</evidence>
<proteinExistence type="inferred from homology"/>